<comment type="subcellular location">
    <subcellularLocation>
        <location evidence="1">Membrane</location>
        <topology evidence="1">Multi-pass membrane protein</topology>
    </subcellularLocation>
</comment>
<dbReference type="EMBL" id="MATO01000039">
    <property type="protein sequence ID" value="OCS89865.1"/>
    <property type="molecule type" value="Genomic_DNA"/>
</dbReference>
<proteinExistence type="predicted"/>
<feature type="transmembrane region" description="Helical" evidence="5">
    <location>
        <begin position="105"/>
        <end position="129"/>
    </location>
</feature>
<keyword evidence="8" id="KW-1185">Reference proteome</keyword>
<evidence type="ECO:0000313" key="7">
    <source>
        <dbReference type="EMBL" id="OCS89865.1"/>
    </source>
</evidence>
<comment type="caution">
    <text evidence="7">The sequence shown here is derived from an EMBL/GenBank/DDBJ whole genome shotgun (WGS) entry which is preliminary data.</text>
</comment>
<evidence type="ECO:0000256" key="5">
    <source>
        <dbReference type="SAM" id="Phobius"/>
    </source>
</evidence>
<evidence type="ECO:0000313" key="8">
    <source>
        <dbReference type="Proteomes" id="UP000093482"/>
    </source>
</evidence>
<sequence length="204" mass="22373">MNILSSVWLHPKKTVRHMIEHRLLRLAIGLILVAGFFATFMPVVDPATYGLEGDDALATEPLSFVGLLVSGLLSSVFALIMMFISVGFIFLFGKLFKGQGTYWDVFQATALATIPTIVMGIIGFVWAALSINTFNNGDALSPMMIAYSIVSLVLGVWSIVISIATLAEANRYSNWRAFFTLLMPTLIVILLLVVFLLAVFAMFV</sequence>
<evidence type="ECO:0000259" key="6">
    <source>
        <dbReference type="Pfam" id="PF04893"/>
    </source>
</evidence>
<accession>A0A1C0YRR9</accession>
<keyword evidence="3 5" id="KW-1133">Transmembrane helix</keyword>
<organism evidence="7 8">
    <name type="scientific">Caryophanon latum</name>
    <dbReference type="NCBI Taxonomy" id="33977"/>
    <lineage>
        <taxon>Bacteria</taxon>
        <taxon>Bacillati</taxon>
        <taxon>Bacillota</taxon>
        <taxon>Bacilli</taxon>
        <taxon>Bacillales</taxon>
        <taxon>Caryophanaceae</taxon>
        <taxon>Caryophanon</taxon>
    </lineage>
</organism>
<evidence type="ECO:0000256" key="4">
    <source>
        <dbReference type="ARBA" id="ARBA00023136"/>
    </source>
</evidence>
<dbReference type="AlphaFoldDB" id="A0A1C0YRR9"/>
<feature type="domain" description="Yip1" evidence="6">
    <location>
        <begin position="6"/>
        <end position="195"/>
    </location>
</feature>
<reference evidence="7 8" key="1">
    <citation type="submission" date="2016-07" db="EMBL/GenBank/DDBJ databases">
        <title>Caryophanon latum genome sequencing.</title>
        <authorList>
            <person name="Verma A."/>
            <person name="Pal Y."/>
            <person name="Krishnamurthi S."/>
        </authorList>
    </citation>
    <scope>NUCLEOTIDE SEQUENCE [LARGE SCALE GENOMIC DNA]</scope>
    <source>
        <strain evidence="7 8">DSM 14151</strain>
    </source>
</reference>
<feature type="transmembrane region" description="Helical" evidence="5">
    <location>
        <begin position="64"/>
        <end position="93"/>
    </location>
</feature>
<dbReference type="InterPro" id="IPR006977">
    <property type="entry name" value="Yip1_dom"/>
</dbReference>
<feature type="transmembrane region" description="Helical" evidence="5">
    <location>
        <begin position="178"/>
        <end position="203"/>
    </location>
</feature>
<evidence type="ECO:0000256" key="1">
    <source>
        <dbReference type="ARBA" id="ARBA00004141"/>
    </source>
</evidence>
<keyword evidence="2 5" id="KW-0812">Transmembrane</keyword>
<evidence type="ECO:0000256" key="3">
    <source>
        <dbReference type="ARBA" id="ARBA00022989"/>
    </source>
</evidence>
<dbReference type="Proteomes" id="UP000093482">
    <property type="component" value="Unassembled WGS sequence"/>
</dbReference>
<dbReference type="GO" id="GO:0016020">
    <property type="term" value="C:membrane"/>
    <property type="evidence" value="ECO:0007669"/>
    <property type="project" value="UniProtKB-SubCell"/>
</dbReference>
<name>A0A1C0YRR9_9BACL</name>
<evidence type="ECO:0000256" key="2">
    <source>
        <dbReference type="ARBA" id="ARBA00022692"/>
    </source>
</evidence>
<protein>
    <recommendedName>
        <fullName evidence="6">Yip1 domain-containing protein</fullName>
    </recommendedName>
</protein>
<keyword evidence="4 5" id="KW-0472">Membrane</keyword>
<gene>
    <name evidence="7" type="ORF">A6K76_12110</name>
</gene>
<dbReference type="RefSeq" id="WP_066464988.1">
    <property type="nucleotide sequence ID" value="NZ_MATO01000039.1"/>
</dbReference>
<dbReference type="Pfam" id="PF04893">
    <property type="entry name" value="Yip1"/>
    <property type="match status" value="1"/>
</dbReference>
<feature type="transmembrane region" description="Helical" evidence="5">
    <location>
        <begin position="23"/>
        <end position="44"/>
    </location>
</feature>
<feature type="transmembrane region" description="Helical" evidence="5">
    <location>
        <begin position="144"/>
        <end position="166"/>
    </location>
</feature>